<feature type="domain" description="Pycsar effector protein" evidence="9">
    <location>
        <begin position="29"/>
        <end position="101"/>
    </location>
</feature>
<evidence type="ECO:0000256" key="8">
    <source>
        <dbReference type="SAM" id="Phobius"/>
    </source>
</evidence>
<evidence type="ECO:0000256" key="5">
    <source>
        <dbReference type="ARBA" id="ARBA00022989"/>
    </source>
</evidence>
<proteinExistence type="predicted"/>
<keyword evidence="6" id="KW-0051">Antiviral defense</keyword>
<evidence type="ECO:0000313" key="11">
    <source>
        <dbReference type="Proteomes" id="UP001597024"/>
    </source>
</evidence>
<keyword evidence="4" id="KW-0547">Nucleotide-binding</keyword>
<keyword evidence="2" id="KW-1003">Cell membrane</keyword>
<evidence type="ECO:0000256" key="6">
    <source>
        <dbReference type="ARBA" id="ARBA00023118"/>
    </source>
</evidence>
<protein>
    <recommendedName>
        <fullName evidence="9">Pycsar effector protein domain-containing protein</fullName>
    </recommendedName>
</protein>
<feature type="transmembrane region" description="Helical" evidence="8">
    <location>
        <begin position="80"/>
        <end position="100"/>
    </location>
</feature>
<gene>
    <name evidence="10" type="ORF">ACFQ08_38725</name>
</gene>
<evidence type="ECO:0000256" key="1">
    <source>
        <dbReference type="ARBA" id="ARBA00004236"/>
    </source>
</evidence>
<organism evidence="10 11">
    <name type="scientific">Streptosporangium algeriense</name>
    <dbReference type="NCBI Taxonomy" id="1682748"/>
    <lineage>
        <taxon>Bacteria</taxon>
        <taxon>Bacillati</taxon>
        <taxon>Actinomycetota</taxon>
        <taxon>Actinomycetes</taxon>
        <taxon>Streptosporangiales</taxon>
        <taxon>Streptosporangiaceae</taxon>
        <taxon>Streptosporangium</taxon>
    </lineage>
</organism>
<evidence type="ECO:0000256" key="4">
    <source>
        <dbReference type="ARBA" id="ARBA00022741"/>
    </source>
</evidence>
<evidence type="ECO:0000256" key="3">
    <source>
        <dbReference type="ARBA" id="ARBA00022692"/>
    </source>
</evidence>
<sequence length="105" mass="10535">MRGRRALGTTPAAVAPFLSLDAGRAVPALQQEMAAVRGELARVDAKCALLVSLAAGGLALTFATPALPASAVAASLAREVAGFLFATAMGVLLVAVLPRIPRRGG</sequence>
<evidence type="ECO:0000256" key="2">
    <source>
        <dbReference type="ARBA" id="ARBA00022475"/>
    </source>
</evidence>
<accession>A0ABW3E6I1</accession>
<dbReference type="Proteomes" id="UP001597024">
    <property type="component" value="Unassembled WGS sequence"/>
</dbReference>
<keyword evidence="11" id="KW-1185">Reference proteome</keyword>
<keyword evidence="5 8" id="KW-1133">Transmembrane helix</keyword>
<evidence type="ECO:0000313" key="10">
    <source>
        <dbReference type="EMBL" id="MFD0890513.1"/>
    </source>
</evidence>
<keyword evidence="3 8" id="KW-0812">Transmembrane</keyword>
<comment type="subcellular location">
    <subcellularLocation>
        <location evidence="1">Cell membrane</location>
    </subcellularLocation>
</comment>
<feature type="transmembrane region" description="Helical" evidence="8">
    <location>
        <begin position="47"/>
        <end position="68"/>
    </location>
</feature>
<evidence type="ECO:0000259" key="9">
    <source>
        <dbReference type="Pfam" id="PF18967"/>
    </source>
</evidence>
<comment type="caution">
    <text evidence="10">The sequence shown here is derived from an EMBL/GenBank/DDBJ whole genome shotgun (WGS) entry which is preliminary data.</text>
</comment>
<evidence type="ECO:0000256" key="7">
    <source>
        <dbReference type="ARBA" id="ARBA00023136"/>
    </source>
</evidence>
<dbReference type="InterPro" id="IPR043760">
    <property type="entry name" value="PycTM_dom"/>
</dbReference>
<reference evidence="11" key="1">
    <citation type="journal article" date="2019" name="Int. J. Syst. Evol. Microbiol.">
        <title>The Global Catalogue of Microorganisms (GCM) 10K type strain sequencing project: providing services to taxonomists for standard genome sequencing and annotation.</title>
        <authorList>
            <consortium name="The Broad Institute Genomics Platform"/>
            <consortium name="The Broad Institute Genome Sequencing Center for Infectious Disease"/>
            <person name="Wu L."/>
            <person name="Ma J."/>
        </authorList>
    </citation>
    <scope>NUCLEOTIDE SEQUENCE [LARGE SCALE GENOMIC DNA]</scope>
    <source>
        <strain evidence="11">CCUG 62974</strain>
    </source>
</reference>
<feature type="non-terminal residue" evidence="10">
    <location>
        <position position="105"/>
    </location>
</feature>
<keyword evidence="7 8" id="KW-0472">Membrane</keyword>
<name>A0ABW3E6I1_9ACTN</name>
<dbReference type="Pfam" id="PF18967">
    <property type="entry name" value="PycTM"/>
    <property type="match status" value="1"/>
</dbReference>
<dbReference type="EMBL" id="JBHTHX010002489">
    <property type="protein sequence ID" value="MFD0890513.1"/>
    <property type="molecule type" value="Genomic_DNA"/>
</dbReference>